<keyword evidence="2" id="KW-0677">Repeat</keyword>
<accession>A0A7J9PIB7</accession>
<dbReference type="InterPro" id="IPR004201">
    <property type="entry name" value="Cdc48_dom2"/>
</dbReference>
<evidence type="ECO:0000313" key="8">
    <source>
        <dbReference type="EMBL" id="MBA2862488.1"/>
    </source>
</evidence>
<dbReference type="InterPro" id="IPR005938">
    <property type="entry name" value="AAA_ATPase_CDC48"/>
</dbReference>
<dbReference type="InterPro" id="IPR027417">
    <property type="entry name" value="P-loop_NTPase"/>
</dbReference>
<dbReference type="Proteomes" id="UP000533207">
    <property type="component" value="Unassembled WGS sequence"/>
</dbReference>
<dbReference type="RefSeq" id="WP_011977552.1">
    <property type="nucleotide sequence ID" value="NZ_JACDUL010000003.1"/>
</dbReference>
<evidence type="ECO:0000256" key="3">
    <source>
        <dbReference type="ARBA" id="ARBA00022741"/>
    </source>
</evidence>
<dbReference type="PANTHER" id="PTHR23077">
    <property type="entry name" value="AAA-FAMILY ATPASE"/>
    <property type="match status" value="1"/>
</dbReference>
<dbReference type="GO" id="GO:0005737">
    <property type="term" value="C:cytoplasm"/>
    <property type="evidence" value="ECO:0007669"/>
    <property type="project" value="UniProtKB-ARBA"/>
</dbReference>
<dbReference type="FunFam" id="3.40.50.300:FF:000018">
    <property type="entry name" value="Cell division control 48"/>
    <property type="match status" value="1"/>
</dbReference>
<evidence type="ECO:0000259" key="6">
    <source>
        <dbReference type="SMART" id="SM01072"/>
    </source>
</evidence>
<sequence>MVDLVVAEAYQGDVGKGIVRIDPLTMEKLSIKAGDAIEIAGKEKTYATVWRGYLEDQGKGIIRMDGLLRQNTKAGIGDKVKITVVEVKEAKKVTLAPMQAVRFSTGFESYVGSRLTDQVVDKGSRVVIAVLGTAFPFIVTGTNPKGPVKINEYTQIELKTEPVTELKETKVPNVTYEDIGGLKEEVKKIREMVELPMRHPELFEKLGIEPPKGVLLAGPPGTGKTLLAKAVANEAGANFYTINGPELMSKYVGETEENLRKIFEEAEENSPSIIFIDEIDAVAPKRDEASGEVERRMVAQLLTLLDGLEGRGQVVILAATNRPDSIDMALRRPGRLDRELTIGIPDRHARNEILQIHTRNMPLQPDYEKDEVIPLLNELIGEFDRSKIENIVKLVEKVPSDEEIKKLPENIEKIPSGEQIEKILKDEDIEDKVKVRLNQMMVKELADKTHGFAGADLAALSKEAAMKTLRRLLPNLDLEKEEIPREVLDNIKVTKSDFMGGLKEVEPSALREVLVEVPNIKWSDVGGLEDIKQDLKEAVEWPIKNREMFERMGIRPPKGVLLFGPPGTGKTLLAKAVANESEANFISVKGPEIFSKWVGESEKAIREIFRKARQAAPTVIFFDEIDSIAPKRGMSFGGSGVSEKVVNQLLTELDGLEEPKDVVIIAATNRPNLLDPALLRPGRLDRIVLVSIPDENARFEIFKVHTKGMPTGKDVDLQKLARETNGYTGADIEALCREAAMIALREDINSKHVELRHFEAAFKRIAPSVKDEDMEEYRDLAKEYGRTTGVSEIETSENTE</sequence>
<dbReference type="InterPro" id="IPR003959">
    <property type="entry name" value="ATPase_AAA_core"/>
</dbReference>
<dbReference type="FunFam" id="1.10.8.60:FF:000038">
    <property type="entry name" value="spermatogenesis-associated protein 5-like protein 1"/>
    <property type="match status" value="1"/>
</dbReference>
<dbReference type="CDD" id="cd19529">
    <property type="entry name" value="RecA-like_VCP_r2"/>
    <property type="match status" value="1"/>
</dbReference>
<dbReference type="SUPFAM" id="SSF54585">
    <property type="entry name" value="Cdc48 domain 2-like"/>
    <property type="match status" value="1"/>
</dbReference>
<dbReference type="InterPro" id="IPR029067">
    <property type="entry name" value="CDC48_domain_2-like_sf"/>
</dbReference>
<evidence type="ECO:0000313" key="9">
    <source>
        <dbReference type="Proteomes" id="UP000533207"/>
    </source>
</evidence>
<dbReference type="Gene3D" id="1.10.8.60">
    <property type="match status" value="3"/>
</dbReference>
<dbReference type="SUPFAM" id="SSF52540">
    <property type="entry name" value="P-loop containing nucleoside triphosphate hydrolases"/>
    <property type="match status" value="2"/>
</dbReference>
<evidence type="ECO:0000256" key="2">
    <source>
        <dbReference type="ARBA" id="ARBA00022737"/>
    </source>
</evidence>
<dbReference type="InterPro" id="IPR003593">
    <property type="entry name" value="AAA+_ATPase"/>
</dbReference>
<dbReference type="Pfam" id="PF02359">
    <property type="entry name" value="CDC48_N"/>
    <property type="match status" value="1"/>
</dbReference>
<proteinExistence type="inferred from homology"/>
<dbReference type="GO" id="GO:0016887">
    <property type="term" value="F:ATP hydrolysis activity"/>
    <property type="evidence" value="ECO:0007669"/>
    <property type="project" value="InterPro"/>
</dbReference>
<dbReference type="Gene3D" id="3.40.50.300">
    <property type="entry name" value="P-loop containing nucleotide triphosphate hydrolases"/>
    <property type="match status" value="2"/>
</dbReference>
<comment type="caution">
    <text evidence="8">The sequence shown here is derived from an EMBL/GenBank/DDBJ whole genome shotgun (WGS) entry which is preliminary data.</text>
</comment>
<feature type="domain" description="AAA+ ATPase" evidence="5">
    <location>
        <begin position="556"/>
        <end position="694"/>
    </location>
</feature>
<dbReference type="Pfam" id="PF00004">
    <property type="entry name" value="AAA"/>
    <property type="match status" value="2"/>
</dbReference>
<dbReference type="PANTHER" id="PTHR23077:SF171">
    <property type="entry name" value="NUCLEAR VALOSIN-CONTAINING PROTEIN-LIKE"/>
    <property type="match status" value="1"/>
</dbReference>
<evidence type="ECO:0000256" key="4">
    <source>
        <dbReference type="ARBA" id="ARBA00022840"/>
    </source>
</evidence>
<dbReference type="Pfam" id="PF17862">
    <property type="entry name" value="AAA_lid_3"/>
    <property type="match status" value="2"/>
</dbReference>
<dbReference type="FunFam" id="3.40.50.300:FF:000012">
    <property type="entry name" value="Transitional endoplasmic reticulum ATPase"/>
    <property type="match status" value="1"/>
</dbReference>
<evidence type="ECO:0000256" key="1">
    <source>
        <dbReference type="ARBA" id="ARBA00009833"/>
    </source>
</evidence>
<dbReference type="Gene3D" id="3.10.330.10">
    <property type="match status" value="1"/>
</dbReference>
<name>A0A7J9PIB7_METMI</name>
<dbReference type="EMBL" id="JACDUL010000003">
    <property type="protein sequence ID" value="MBA2862488.1"/>
    <property type="molecule type" value="Genomic_DNA"/>
</dbReference>
<dbReference type="NCBIfam" id="TIGR01243">
    <property type="entry name" value="CDC48"/>
    <property type="match status" value="1"/>
</dbReference>
<evidence type="ECO:0000259" key="5">
    <source>
        <dbReference type="SMART" id="SM00382"/>
    </source>
</evidence>
<dbReference type="InterPro" id="IPR003338">
    <property type="entry name" value="CDC4_N-term_subdom"/>
</dbReference>
<reference evidence="8 9" key="1">
    <citation type="submission" date="2020-07" db="EMBL/GenBank/DDBJ databases">
        <title>Genomic Encyclopedia of Type Strains, Phase IV (KMG-V): Genome sequencing to study the core and pangenomes of soil and plant-associated prokaryotes.</title>
        <authorList>
            <person name="Whitman W."/>
        </authorList>
    </citation>
    <scope>NUCLEOTIDE SEQUENCE [LARGE SCALE GENOMIC DNA]</scope>
    <source>
        <strain evidence="8 9">C8</strain>
    </source>
</reference>
<dbReference type="InterPro" id="IPR003960">
    <property type="entry name" value="ATPase_AAA_CS"/>
</dbReference>
<comment type="similarity">
    <text evidence="1">Belongs to the AAA ATPase family. CDC48 subfamily.</text>
</comment>
<evidence type="ECO:0000259" key="7">
    <source>
        <dbReference type="SMART" id="SM01073"/>
    </source>
</evidence>
<dbReference type="Pfam" id="PF02933">
    <property type="entry name" value="CDC48_2"/>
    <property type="match status" value="1"/>
</dbReference>
<dbReference type="GO" id="GO:0005524">
    <property type="term" value="F:ATP binding"/>
    <property type="evidence" value="ECO:0007669"/>
    <property type="project" value="UniProtKB-KW"/>
</dbReference>
<dbReference type="InterPro" id="IPR041569">
    <property type="entry name" value="AAA_lid_3"/>
</dbReference>
<keyword evidence="3" id="KW-0547">Nucleotide-binding</keyword>
<gene>
    <name evidence="8" type="ORF">HNP90_001369</name>
</gene>
<feature type="domain" description="CDC48" evidence="6">
    <location>
        <begin position="102"/>
        <end position="165"/>
    </location>
</feature>
<dbReference type="InterPro" id="IPR009010">
    <property type="entry name" value="Asp_de-COase-like_dom_sf"/>
</dbReference>
<protein>
    <submittedName>
        <fullName evidence="8">Transitional endoplasmic reticulum ATPase</fullName>
    </submittedName>
</protein>
<dbReference type="Gene3D" id="2.40.40.20">
    <property type="match status" value="1"/>
</dbReference>
<dbReference type="PROSITE" id="PS00674">
    <property type="entry name" value="AAA"/>
    <property type="match status" value="2"/>
</dbReference>
<dbReference type="FunFam" id="2.40.40.20:FF:000007">
    <property type="entry name" value="AAA family ATPase"/>
    <property type="match status" value="1"/>
</dbReference>
<dbReference type="SMART" id="SM01072">
    <property type="entry name" value="CDC48_2"/>
    <property type="match status" value="1"/>
</dbReference>
<dbReference type="SUPFAM" id="SSF50692">
    <property type="entry name" value="ADC-like"/>
    <property type="match status" value="1"/>
</dbReference>
<dbReference type="AlphaFoldDB" id="A0A7J9PIB7"/>
<organism evidence="8 9">
    <name type="scientific">Methanococcus maripaludis</name>
    <name type="common">Methanococcus deltae</name>
    <dbReference type="NCBI Taxonomy" id="39152"/>
    <lineage>
        <taxon>Archaea</taxon>
        <taxon>Methanobacteriati</taxon>
        <taxon>Methanobacteriota</taxon>
        <taxon>Methanomada group</taxon>
        <taxon>Methanococci</taxon>
        <taxon>Methanococcales</taxon>
        <taxon>Methanococcaceae</taxon>
        <taxon>Methanococcus</taxon>
    </lineage>
</organism>
<feature type="domain" description="AAA+ ATPase" evidence="5">
    <location>
        <begin position="210"/>
        <end position="346"/>
    </location>
</feature>
<keyword evidence="4" id="KW-0067">ATP-binding</keyword>
<feature type="domain" description="CDC48 N-terminal subdomain" evidence="7">
    <location>
        <begin position="3"/>
        <end position="87"/>
    </location>
</feature>
<dbReference type="InterPro" id="IPR050168">
    <property type="entry name" value="AAA_ATPase_domain"/>
</dbReference>
<dbReference type="SMART" id="SM01073">
    <property type="entry name" value="CDC48_N"/>
    <property type="match status" value="1"/>
</dbReference>
<dbReference type="SMART" id="SM00382">
    <property type="entry name" value="AAA"/>
    <property type="match status" value="2"/>
</dbReference>